<name>A0AAW5Q2K5_9ACTN</name>
<evidence type="ECO:0000313" key="2">
    <source>
        <dbReference type="Proteomes" id="UP001206890"/>
    </source>
</evidence>
<reference evidence="1" key="1">
    <citation type="submission" date="2022-04" db="EMBL/GenBank/DDBJ databases">
        <title>Human microbiome associated bacterial genomes.</title>
        <authorList>
            <person name="Sandstrom S."/>
            <person name="Salamzade R."/>
            <person name="Kalan L.R."/>
        </authorList>
    </citation>
    <scope>NUCLEOTIDE SEQUENCE</scope>
    <source>
        <strain evidence="1">P3-SID1762</strain>
    </source>
</reference>
<evidence type="ECO:0000313" key="1">
    <source>
        <dbReference type="EMBL" id="MCT2116450.1"/>
    </source>
</evidence>
<comment type="caution">
    <text evidence="1">The sequence shown here is derived from an EMBL/GenBank/DDBJ whole genome shotgun (WGS) entry which is preliminary data.</text>
</comment>
<sequence>MVRRIPIRQCAAGLGCSSVWGVGCVETDGIGLGVPGGVEDAADRLDPVHRLADELVQLGGDSLAVVRRVLREPPLCAGLVAGVDHGLELVDLRLAETLVEGRGEPHPEVAAYQAGEVVEGVVVEPRQLAGQYIVDVGEREVRIGHRFSV</sequence>
<dbReference type="PROSITE" id="PS51257">
    <property type="entry name" value="PROKAR_LIPOPROTEIN"/>
    <property type="match status" value="1"/>
</dbReference>
<organism evidence="1 2">
    <name type="scientific">Dietzia cinnamea</name>
    <dbReference type="NCBI Taxonomy" id="321318"/>
    <lineage>
        <taxon>Bacteria</taxon>
        <taxon>Bacillati</taxon>
        <taxon>Actinomycetota</taxon>
        <taxon>Actinomycetes</taxon>
        <taxon>Mycobacteriales</taxon>
        <taxon>Dietziaceae</taxon>
        <taxon>Dietzia</taxon>
    </lineage>
</organism>
<accession>A0AAW5Q2K5</accession>
<gene>
    <name evidence="1" type="ORF">M3D93_01550</name>
</gene>
<dbReference type="RefSeq" id="WP_070719793.1">
    <property type="nucleotide sequence ID" value="NZ_JALXRO010000002.1"/>
</dbReference>
<dbReference type="Proteomes" id="UP001206890">
    <property type="component" value="Unassembled WGS sequence"/>
</dbReference>
<dbReference type="EMBL" id="JALXTC010000004">
    <property type="protein sequence ID" value="MCT2116450.1"/>
    <property type="molecule type" value="Genomic_DNA"/>
</dbReference>
<proteinExistence type="predicted"/>
<evidence type="ECO:0008006" key="3">
    <source>
        <dbReference type="Google" id="ProtNLM"/>
    </source>
</evidence>
<protein>
    <recommendedName>
        <fullName evidence="3">S1 motif domain-containing protein</fullName>
    </recommendedName>
</protein>
<dbReference type="AlphaFoldDB" id="A0AAW5Q2K5"/>